<evidence type="ECO:0000313" key="3">
    <source>
        <dbReference type="Proteomes" id="UP000529965"/>
    </source>
</evidence>
<organism evidence="2 3">
    <name type="scientific">Erithacus rubecula</name>
    <name type="common">European robin</name>
    <dbReference type="NCBI Taxonomy" id="37610"/>
    <lineage>
        <taxon>Eukaryota</taxon>
        <taxon>Metazoa</taxon>
        <taxon>Chordata</taxon>
        <taxon>Craniata</taxon>
        <taxon>Vertebrata</taxon>
        <taxon>Euteleostomi</taxon>
        <taxon>Archelosauria</taxon>
        <taxon>Archosauria</taxon>
        <taxon>Dinosauria</taxon>
        <taxon>Saurischia</taxon>
        <taxon>Theropoda</taxon>
        <taxon>Coelurosauria</taxon>
        <taxon>Aves</taxon>
        <taxon>Neognathae</taxon>
        <taxon>Neoaves</taxon>
        <taxon>Telluraves</taxon>
        <taxon>Australaves</taxon>
        <taxon>Passeriformes</taxon>
        <taxon>Turdidae</taxon>
        <taxon>Erithacus</taxon>
    </lineage>
</organism>
<accession>A0A7K7GK52</accession>
<feature type="non-terminal residue" evidence="2">
    <location>
        <position position="1"/>
    </location>
</feature>
<keyword evidence="1" id="KW-0732">Signal</keyword>
<feature type="signal peptide" evidence="1">
    <location>
        <begin position="1"/>
        <end position="26"/>
    </location>
</feature>
<dbReference type="SUPFAM" id="SSF50044">
    <property type="entry name" value="SH3-domain"/>
    <property type="match status" value="1"/>
</dbReference>
<evidence type="ECO:0000256" key="1">
    <source>
        <dbReference type="SAM" id="SignalP"/>
    </source>
</evidence>
<dbReference type="GO" id="GO:0001502">
    <property type="term" value="P:cartilage condensation"/>
    <property type="evidence" value="ECO:0007669"/>
    <property type="project" value="TreeGrafter"/>
</dbReference>
<dbReference type="AlphaFoldDB" id="A0A7K7GK52"/>
<dbReference type="InterPro" id="IPR036028">
    <property type="entry name" value="SH3-like_dom_sf"/>
</dbReference>
<dbReference type="PANTHER" id="PTHR47146">
    <property type="entry name" value="OTORAPLIN"/>
    <property type="match status" value="1"/>
</dbReference>
<proteinExistence type="predicted"/>
<sequence>MAQSVYLMILFLLFLCLRLVCPLATGIFMEKLTSQKLGTDDDYTNFHTRVEEDYNASNFRFINIKKGQLSYIYSKLMNEKDSGEFWAASFYRKQYEDHIGTIDYFPSSLVSGQHVYQEANKTLSTRVKNLQKP</sequence>
<dbReference type="Gene3D" id="2.30.30.40">
    <property type="entry name" value="SH3 Domains"/>
    <property type="match status" value="1"/>
</dbReference>
<comment type="caution">
    <text evidence="2">The sequence shown here is derived from an EMBL/GenBank/DDBJ whole genome shotgun (WGS) entry which is preliminary data.</text>
</comment>
<keyword evidence="3" id="KW-1185">Reference proteome</keyword>
<dbReference type="Proteomes" id="UP000529965">
    <property type="component" value="Unassembled WGS sequence"/>
</dbReference>
<dbReference type="PANTHER" id="PTHR47146:SF1">
    <property type="entry name" value="OTORAPLIN"/>
    <property type="match status" value="1"/>
</dbReference>
<gene>
    <name evidence="2" type="primary">Otor</name>
    <name evidence="2" type="ORF">ERIRUB_R08202</name>
</gene>
<feature type="non-terminal residue" evidence="2">
    <location>
        <position position="133"/>
    </location>
</feature>
<dbReference type="EMBL" id="VZSK01001167">
    <property type="protein sequence ID" value="NWY69551.1"/>
    <property type="molecule type" value="Genomic_DNA"/>
</dbReference>
<protein>
    <submittedName>
        <fullName evidence="2">OTOR protein</fullName>
    </submittedName>
</protein>
<feature type="chain" id="PRO_5029498198" evidence="1">
    <location>
        <begin position="27"/>
        <end position="133"/>
    </location>
</feature>
<dbReference type="InterPro" id="IPR042801">
    <property type="entry name" value="OTOR"/>
</dbReference>
<evidence type="ECO:0000313" key="2">
    <source>
        <dbReference type="EMBL" id="NWY69551.1"/>
    </source>
</evidence>
<name>A0A7K7GK52_ERIRU</name>
<reference evidence="2 3" key="1">
    <citation type="submission" date="2019-09" db="EMBL/GenBank/DDBJ databases">
        <title>Bird 10,000 Genomes (B10K) Project - Family phase.</title>
        <authorList>
            <person name="Zhang G."/>
        </authorList>
    </citation>
    <scope>NUCLEOTIDE SEQUENCE [LARGE SCALE GENOMIC DNA]</scope>
    <source>
        <strain evidence="2">OUT-0015</strain>
        <tissue evidence="2">Blood</tissue>
    </source>
</reference>